<evidence type="ECO:0000313" key="1">
    <source>
        <dbReference type="EMBL" id="GLS16051.1"/>
    </source>
</evidence>
<keyword evidence="2" id="KW-1185">Reference proteome</keyword>
<dbReference type="Proteomes" id="UP001156903">
    <property type="component" value="Unassembled WGS sequence"/>
</dbReference>
<reference evidence="2" key="1">
    <citation type="journal article" date="2019" name="Int. J. Syst. Evol. Microbiol.">
        <title>The Global Catalogue of Microorganisms (GCM) 10K type strain sequencing project: providing services to taxonomists for standard genome sequencing and annotation.</title>
        <authorList>
            <consortium name="The Broad Institute Genomics Platform"/>
            <consortium name="The Broad Institute Genome Sequencing Center for Infectious Disease"/>
            <person name="Wu L."/>
            <person name="Ma J."/>
        </authorList>
    </citation>
    <scope>NUCLEOTIDE SEQUENCE [LARGE SCALE GENOMIC DNA]</scope>
    <source>
        <strain evidence="2">NBRC 109341</strain>
    </source>
</reference>
<gene>
    <name evidence="1" type="ORF">GCM10007935_34900</name>
</gene>
<protein>
    <submittedName>
        <fullName evidence="1">Uncharacterized protein</fullName>
    </submittedName>
</protein>
<evidence type="ECO:0000313" key="2">
    <source>
        <dbReference type="Proteomes" id="UP001156903"/>
    </source>
</evidence>
<organism evidence="1 2">
    <name type="scientific">Hydrogenophaga electricum</name>
    <dbReference type="NCBI Taxonomy" id="1230953"/>
    <lineage>
        <taxon>Bacteria</taxon>
        <taxon>Pseudomonadati</taxon>
        <taxon>Pseudomonadota</taxon>
        <taxon>Betaproteobacteria</taxon>
        <taxon>Burkholderiales</taxon>
        <taxon>Comamonadaceae</taxon>
        <taxon>Hydrogenophaga</taxon>
    </lineage>
</organism>
<sequence length="149" mass="15850">MTLPQNDAATDDRPLVVDGLENMQGRGLLTISALALIAGSLDNVPVAVLTHGDPVVSTAAQCLQHDRALRLAVVEDDSRALATLHRARLYVAVGFKAFVSPYHAQAIALGIPMLVVVQFPEVRASGHLLSQVRAAHDPRVLGETILAHL</sequence>
<comment type="caution">
    <text evidence="1">The sequence shown here is derived from an EMBL/GenBank/DDBJ whole genome shotgun (WGS) entry which is preliminary data.</text>
</comment>
<accession>A0ABQ6C761</accession>
<dbReference type="RefSeq" id="WP_234263022.1">
    <property type="nucleotide sequence ID" value="NZ_BSPB01000042.1"/>
</dbReference>
<name>A0ABQ6C761_9BURK</name>
<proteinExistence type="predicted"/>
<dbReference type="EMBL" id="BSPB01000042">
    <property type="protein sequence ID" value="GLS16051.1"/>
    <property type="molecule type" value="Genomic_DNA"/>
</dbReference>